<feature type="region of interest" description="Disordered" evidence="3">
    <location>
        <begin position="26"/>
        <end position="83"/>
    </location>
</feature>
<dbReference type="AlphaFoldDB" id="A0A067Q3C4"/>
<dbReference type="EMBL" id="KL197713">
    <property type="protein sequence ID" value="KDQ60670.1"/>
    <property type="molecule type" value="Genomic_DNA"/>
</dbReference>
<organism evidence="4 5">
    <name type="scientific">Jaapia argillacea MUCL 33604</name>
    <dbReference type="NCBI Taxonomy" id="933084"/>
    <lineage>
        <taxon>Eukaryota</taxon>
        <taxon>Fungi</taxon>
        <taxon>Dikarya</taxon>
        <taxon>Basidiomycota</taxon>
        <taxon>Agaricomycotina</taxon>
        <taxon>Agaricomycetes</taxon>
        <taxon>Agaricomycetidae</taxon>
        <taxon>Jaapiales</taxon>
        <taxon>Jaapiaceae</taxon>
        <taxon>Jaapia</taxon>
    </lineage>
</organism>
<dbReference type="STRING" id="933084.A0A067Q3C4"/>
<dbReference type="HOGENOM" id="CLU_023808_0_0_1"/>
<comment type="similarity">
    <text evidence="1 2">Belongs to the phospholipid scramblase family.</text>
</comment>
<dbReference type="Pfam" id="PF03803">
    <property type="entry name" value="Scramblase"/>
    <property type="match status" value="1"/>
</dbReference>
<name>A0A067Q3C4_9AGAM</name>
<dbReference type="GO" id="GO:0017128">
    <property type="term" value="F:phospholipid scramblase activity"/>
    <property type="evidence" value="ECO:0007669"/>
    <property type="project" value="InterPro"/>
</dbReference>
<dbReference type="Proteomes" id="UP000027265">
    <property type="component" value="Unassembled WGS sequence"/>
</dbReference>
<evidence type="ECO:0000313" key="5">
    <source>
        <dbReference type="Proteomes" id="UP000027265"/>
    </source>
</evidence>
<protein>
    <recommendedName>
        <fullName evidence="2">Phospholipid scramblase</fullName>
    </recommendedName>
</protein>
<dbReference type="SUPFAM" id="SSF54518">
    <property type="entry name" value="Tubby C-terminal domain-like"/>
    <property type="match status" value="1"/>
</dbReference>
<evidence type="ECO:0000313" key="4">
    <source>
        <dbReference type="EMBL" id="KDQ60670.1"/>
    </source>
</evidence>
<evidence type="ECO:0000256" key="3">
    <source>
        <dbReference type="SAM" id="MobiDB-lite"/>
    </source>
</evidence>
<reference evidence="5" key="1">
    <citation type="journal article" date="2014" name="Proc. Natl. Acad. Sci. U.S.A.">
        <title>Extensive sampling of basidiomycete genomes demonstrates inadequacy of the white-rot/brown-rot paradigm for wood decay fungi.</title>
        <authorList>
            <person name="Riley R."/>
            <person name="Salamov A.A."/>
            <person name="Brown D.W."/>
            <person name="Nagy L.G."/>
            <person name="Floudas D."/>
            <person name="Held B.W."/>
            <person name="Levasseur A."/>
            <person name="Lombard V."/>
            <person name="Morin E."/>
            <person name="Otillar R."/>
            <person name="Lindquist E.A."/>
            <person name="Sun H."/>
            <person name="LaButti K.M."/>
            <person name="Schmutz J."/>
            <person name="Jabbour D."/>
            <person name="Luo H."/>
            <person name="Baker S.E."/>
            <person name="Pisabarro A.G."/>
            <person name="Walton J.D."/>
            <person name="Blanchette R.A."/>
            <person name="Henrissat B."/>
            <person name="Martin F."/>
            <person name="Cullen D."/>
            <person name="Hibbett D.S."/>
            <person name="Grigoriev I.V."/>
        </authorList>
    </citation>
    <scope>NUCLEOTIDE SEQUENCE [LARGE SCALE GENOMIC DNA]</scope>
    <source>
        <strain evidence="5">MUCL 33604</strain>
    </source>
</reference>
<dbReference type="InterPro" id="IPR005552">
    <property type="entry name" value="Scramblase"/>
</dbReference>
<dbReference type="InterPro" id="IPR025659">
    <property type="entry name" value="Tubby-like_C"/>
</dbReference>
<dbReference type="FunCoup" id="A0A067Q3C4">
    <property type="interactions" value="161"/>
</dbReference>
<dbReference type="OrthoDB" id="191150at2759"/>
<dbReference type="PANTHER" id="PTHR23248:SF9">
    <property type="entry name" value="PHOSPHOLIPID SCRAMBLASE"/>
    <property type="match status" value="1"/>
</dbReference>
<sequence length="351" mass="40466">MLALSSARISARICRNPQFLSRTYALSRFPDKTPGGTRARNPPKRAAPRPEPVQEFEAKPSSEESPLWEETMRPPSSDPEEGLRRLLMNNDSLVITREIEMMNIFLGFEQSNRYVITNEAEERLGYIAEEPRGILSTMSRQVLRTHRPFRAVVMDAHGSPVLWLRRPFAFINSRMFVQRLKDFNAYTPKGEPILDTFAEVQQRWHMWRRRYDLFLRDSPHRILSSPSTPQPEPSTDQFSQFAKIDDGLLAWHFTLRDARGEGIAHVNRAFRGFGREIFTDTGQYFVKFGPQPVIADPEKALNDRPKSYVVRDLNLEERALVLAMSVNIDFDYFSRHSEGGHGGMFFWGGGE</sequence>
<accession>A0A067Q3C4</accession>
<dbReference type="PANTHER" id="PTHR23248">
    <property type="entry name" value="PHOSPHOLIPID SCRAMBLASE-RELATED"/>
    <property type="match status" value="1"/>
</dbReference>
<evidence type="ECO:0000256" key="2">
    <source>
        <dbReference type="RuleBase" id="RU363116"/>
    </source>
</evidence>
<proteinExistence type="inferred from homology"/>
<evidence type="ECO:0000256" key="1">
    <source>
        <dbReference type="ARBA" id="ARBA00005350"/>
    </source>
</evidence>
<dbReference type="GO" id="GO:0005886">
    <property type="term" value="C:plasma membrane"/>
    <property type="evidence" value="ECO:0007669"/>
    <property type="project" value="TreeGrafter"/>
</dbReference>
<dbReference type="InParanoid" id="A0A067Q3C4"/>
<gene>
    <name evidence="4" type="ORF">JAAARDRAFT_31650</name>
</gene>
<keyword evidence="5" id="KW-1185">Reference proteome</keyword>